<dbReference type="Pfam" id="PF07729">
    <property type="entry name" value="FCD"/>
    <property type="match status" value="1"/>
</dbReference>
<dbReference type="Pfam" id="PF00392">
    <property type="entry name" value="GntR"/>
    <property type="match status" value="1"/>
</dbReference>
<evidence type="ECO:0000256" key="1">
    <source>
        <dbReference type="ARBA" id="ARBA00023015"/>
    </source>
</evidence>
<dbReference type="InterPro" id="IPR036388">
    <property type="entry name" value="WH-like_DNA-bd_sf"/>
</dbReference>
<dbReference type="PANTHER" id="PTHR43537:SF5">
    <property type="entry name" value="UXU OPERON TRANSCRIPTIONAL REGULATOR"/>
    <property type="match status" value="1"/>
</dbReference>
<dbReference type="AlphaFoldDB" id="A0A2P8FCD1"/>
<dbReference type="PRINTS" id="PR00035">
    <property type="entry name" value="HTHGNTR"/>
</dbReference>
<keyword evidence="6" id="KW-1185">Reference proteome</keyword>
<dbReference type="GO" id="GO:0003700">
    <property type="term" value="F:DNA-binding transcription factor activity"/>
    <property type="evidence" value="ECO:0007669"/>
    <property type="project" value="InterPro"/>
</dbReference>
<dbReference type="PROSITE" id="PS50949">
    <property type="entry name" value="HTH_GNTR"/>
    <property type="match status" value="1"/>
</dbReference>
<dbReference type="SUPFAM" id="SSF48008">
    <property type="entry name" value="GntR ligand-binding domain-like"/>
    <property type="match status" value="1"/>
</dbReference>
<keyword evidence="3" id="KW-0804">Transcription</keyword>
<dbReference type="EMBL" id="PYGJ01000006">
    <property type="protein sequence ID" value="PSL19370.1"/>
    <property type="molecule type" value="Genomic_DNA"/>
</dbReference>
<proteinExistence type="predicted"/>
<keyword evidence="2" id="KW-0238">DNA-binding</keyword>
<evidence type="ECO:0000313" key="5">
    <source>
        <dbReference type="EMBL" id="PSL19370.1"/>
    </source>
</evidence>
<evidence type="ECO:0000313" key="6">
    <source>
        <dbReference type="Proteomes" id="UP000240418"/>
    </source>
</evidence>
<feature type="domain" description="HTH gntR-type" evidence="4">
    <location>
        <begin position="2"/>
        <end position="70"/>
    </location>
</feature>
<reference evidence="5 6" key="1">
    <citation type="submission" date="2018-03" db="EMBL/GenBank/DDBJ databases">
        <title>Genomic Encyclopedia of Archaeal and Bacterial Type Strains, Phase II (KMG-II): from individual species to whole genera.</title>
        <authorList>
            <person name="Goeker M."/>
        </authorList>
    </citation>
    <scope>NUCLEOTIDE SEQUENCE [LARGE SCALE GENOMIC DNA]</scope>
    <source>
        <strain evidence="5 6">DSM 100673</strain>
    </source>
</reference>
<name>A0A2P8FCD1_9RHOB</name>
<evidence type="ECO:0000259" key="4">
    <source>
        <dbReference type="PROSITE" id="PS50949"/>
    </source>
</evidence>
<dbReference type="Gene3D" id="1.10.10.10">
    <property type="entry name" value="Winged helix-like DNA-binding domain superfamily/Winged helix DNA-binding domain"/>
    <property type="match status" value="1"/>
</dbReference>
<dbReference type="OrthoDB" id="9812645at2"/>
<evidence type="ECO:0000256" key="3">
    <source>
        <dbReference type="ARBA" id="ARBA00023163"/>
    </source>
</evidence>
<dbReference type="SMART" id="SM00345">
    <property type="entry name" value="HTH_GNTR"/>
    <property type="match status" value="1"/>
</dbReference>
<organism evidence="5 6">
    <name type="scientific">Shimia abyssi</name>
    <dbReference type="NCBI Taxonomy" id="1662395"/>
    <lineage>
        <taxon>Bacteria</taxon>
        <taxon>Pseudomonadati</taxon>
        <taxon>Pseudomonadota</taxon>
        <taxon>Alphaproteobacteria</taxon>
        <taxon>Rhodobacterales</taxon>
        <taxon>Roseobacteraceae</taxon>
    </lineage>
</organism>
<dbReference type="SUPFAM" id="SSF46785">
    <property type="entry name" value="Winged helix' DNA-binding domain"/>
    <property type="match status" value="1"/>
</dbReference>
<dbReference type="SMART" id="SM00895">
    <property type="entry name" value="FCD"/>
    <property type="match status" value="1"/>
</dbReference>
<dbReference type="GO" id="GO:0003677">
    <property type="term" value="F:DNA binding"/>
    <property type="evidence" value="ECO:0007669"/>
    <property type="project" value="UniProtKB-KW"/>
</dbReference>
<protein>
    <submittedName>
        <fullName evidence="5">GntR family transcriptional regulator</fullName>
    </submittedName>
</protein>
<dbReference type="PANTHER" id="PTHR43537">
    <property type="entry name" value="TRANSCRIPTIONAL REGULATOR, GNTR FAMILY"/>
    <property type="match status" value="1"/>
</dbReference>
<evidence type="ECO:0000256" key="2">
    <source>
        <dbReference type="ARBA" id="ARBA00023125"/>
    </source>
</evidence>
<sequence length="232" mass="26256">MTLQEKTFLPALAVYLFSAAKESGGKAPSERELAEHFSVSRGQVREALAILEAMQVIERRAKSGIYLQPENWGLETMAFYARAGIALEPQQIFEAVEVRRIHETSAAEMAAERATDENFERIRDILSRSEAKIAVGEGLEELDHEFHLEIVRATQNSVFLKICTSFYALSEQRLKLYFNTVERSQKSHMDHCQIFDALVARDARLSKALMNSHLRGAASYWSEILESSQEQG</sequence>
<dbReference type="InterPro" id="IPR008920">
    <property type="entry name" value="TF_FadR/GntR_C"/>
</dbReference>
<gene>
    <name evidence="5" type="ORF">CLV88_10682</name>
</gene>
<dbReference type="Gene3D" id="1.20.120.530">
    <property type="entry name" value="GntR ligand-binding domain-like"/>
    <property type="match status" value="1"/>
</dbReference>
<dbReference type="Proteomes" id="UP000240418">
    <property type="component" value="Unassembled WGS sequence"/>
</dbReference>
<accession>A0A2P8FCD1</accession>
<dbReference type="InterPro" id="IPR036390">
    <property type="entry name" value="WH_DNA-bd_sf"/>
</dbReference>
<dbReference type="InterPro" id="IPR011711">
    <property type="entry name" value="GntR_C"/>
</dbReference>
<comment type="caution">
    <text evidence="5">The sequence shown here is derived from an EMBL/GenBank/DDBJ whole genome shotgun (WGS) entry which is preliminary data.</text>
</comment>
<dbReference type="InterPro" id="IPR000524">
    <property type="entry name" value="Tscrpt_reg_HTH_GntR"/>
</dbReference>
<keyword evidence="1" id="KW-0805">Transcription regulation</keyword>
<dbReference type="RefSeq" id="WP_106608567.1">
    <property type="nucleotide sequence ID" value="NZ_PYGJ01000006.1"/>
</dbReference>